<dbReference type="GO" id="GO:0003824">
    <property type="term" value="F:catalytic activity"/>
    <property type="evidence" value="ECO:0007669"/>
    <property type="project" value="InterPro"/>
</dbReference>
<dbReference type="EMBL" id="SOGT01000005">
    <property type="protein sequence ID" value="TFD27765.1"/>
    <property type="molecule type" value="Genomic_DNA"/>
</dbReference>
<dbReference type="RefSeq" id="WP_134571750.1">
    <property type="nucleotide sequence ID" value="NZ_SOGT01000005.1"/>
</dbReference>
<accession>A0A4R8ZJP7</accession>
<sequence>MQIRDIGLSALKGGRHTTRDNVLLEAHGPAGDRIFAVVDLANGRVLKTVEHPLLPTCQARWDDGVLSVDIGGQVVAAKPELNGQTVTLDYWGRAVGMHVVEGPWARVFSRLLGKDVAVAQVNGPGGVVYGDSVTLVTTSSLRRLAAEAATTVDARRFRATFTIDTGDAAAHVEDSWAGRELELGSARLLVGAGIPRCAVIDLEPDTGARGTNLLKTLARYRLSGSDIPFGVYAQVIRPGSVGRGDPVRLLPVR</sequence>
<evidence type="ECO:0000313" key="2">
    <source>
        <dbReference type="EMBL" id="TFD27765.1"/>
    </source>
</evidence>
<keyword evidence="3" id="KW-1185">Reference proteome</keyword>
<dbReference type="Gene3D" id="2.40.33.20">
    <property type="entry name" value="PK beta-barrel domain-like"/>
    <property type="match status" value="1"/>
</dbReference>
<dbReference type="Pfam" id="PF03473">
    <property type="entry name" value="MOSC"/>
    <property type="match status" value="1"/>
</dbReference>
<dbReference type="SUPFAM" id="SSF141673">
    <property type="entry name" value="MOSC N-terminal domain-like"/>
    <property type="match status" value="1"/>
</dbReference>
<dbReference type="Proteomes" id="UP000298424">
    <property type="component" value="Unassembled WGS sequence"/>
</dbReference>
<comment type="caution">
    <text evidence="2">The sequence shown here is derived from an EMBL/GenBank/DDBJ whole genome shotgun (WGS) entry which is preliminary data.</text>
</comment>
<feature type="domain" description="MOSC" evidence="1">
    <location>
        <begin position="92"/>
        <end position="250"/>
    </location>
</feature>
<organism evidence="2 3">
    <name type="scientific">Cryobacterium lyxosi</name>
    <dbReference type="NCBI Taxonomy" id="1259228"/>
    <lineage>
        <taxon>Bacteria</taxon>
        <taxon>Bacillati</taxon>
        <taxon>Actinomycetota</taxon>
        <taxon>Actinomycetes</taxon>
        <taxon>Micrococcales</taxon>
        <taxon>Microbacteriaceae</taxon>
        <taxon>Cryobacterium</taxon>
    </lineage>
</organism>
<evidence type="ECO:0000259" key="1">
    <source>
        <dbReference type="PROSITE" id="PS51340"/>
    </source>
</evidence>
<proteinExistence type="predicted"/>
<dbReference type="AlphaFoldDB" id="A0A4R8ZJP7"/>
<evidence type="ECO:0000313" key="3">
    <source>
        <dbReference type="Proteomes" id="UP000298424"/>
    </source>
</evidence>
<name>A0A4R8ZJP7_9MICO</name>
<dbReference type="OrthoDB" id="9793178at2"/>
<reference evidence="2 3" key="1">
    <citation type="submission" date="2019-03" db="EMBL/GenBank/DDBJ databases">
        <title>Genomics of glacier-inhabiting Cryobacterium strains.</title>
        <authorList>
            <person name="Liu Q."/>
            <person name="Xin Y.-H."/>
        </authorList>
    </citation>
    <scope>NUCLEOTIDE SEQUENCE [LARGE SCALE GENOMIC DNA]</scope>
    <source>
        <strain evidence="2 3">TMT1-1</strain>
    </source>
</reference>
<dbReference type="SUPFAM" id="SSF50800">
    <property type="entry name" value="PK beta-barrel domain-like"/>
    <property type="match status" value="1"/>
</dbReference>
<dbReference type="GO" id="GO:0030170">
    <property type="term" value="F:pyridoxal phosphate binding"/>
    <property type="evidence" value="ECO:0007669"/>
    <property type="project" value="InterPro"/>
</dbReference>
<protein>
    <submittedName>
        <fullName evidence="2">MOSC domain-containing protein</fullName>
    </submittedName>
</protein>
<dbReference type="GO" id="GO:0030151">
    <property type="term" value="F:molybdenum ion binding"/>
    <property type="evidence" value="ECO:0007669"/>
    <property type="project" value="InterPro"/>
</dbReference>
<dbReference type="InterPro" id="IPR011037">
    <property type="entry name" value="Pyrv_Knase-like_insert_dom_sf"/>
</dbReference>
<gene>
    <name evidence="2" type="ORF">E3T27_04720</name>
</gene>
<dbReference type="InterPro" id="IPR005302">
    <property type="entry name" value="MoCF_Sase_C"/>
</dbReference>
<dbReference type="PROSITE" id="PS51340">
    <property type="entry name" value="MOSC"/>
    <property type="match status" value="1"/>
</dbReference>